<dbReference type="SUPFAM" id="SSF48264">
    <property type="entry name" value="Cytochrome P450"/>
    <property type="match status" value="1"/>
</dbReference>
<evidence type="ECO:0000256" key="3">
    <source>
        <dbReference type="ARBA" id="ARBA00022723"/>
    </source>
</evidence>
<dbReference type="GO" id="GO:0016705">
    <property type="term" value="F:oxidoreductase activity, acting on paired donors, with incorporation or reduction of molecular oxygen"/>
    <property type="evidence" value="ECO:0007669"/>
    <property type="project" value="InterPro"/>
</dbReference>
<organism evidence="8 9">
    <name type="scientific">Actinomadura rayongensis</name>
    <dbReference type="NCBI Taxonomy" id="1429076"/>
    <lineage>
        <taxon>Bacteria</taxon>
        <taxon>Bacillati</taxon>
        <taxon>Actinomycetota</taxon>
        <taxon>Actinomycetes</taxon>
        <taxon>Streptosporangiales</taxon>
        <taxon>Thermomonosporaceae</taxon>
        <taxon>Actinomadura</taxon>
    </lineage>
</organism>
<protein>
    <submittedName>
        <fullName evidence="8">Cytochrome P450</fullName>
    </submittedName>
</protein>
<dbReference type="InterPro" id="IPR002397">
    <property type="entry name" value="Cyt_P450_B"/>
</dbReference>
<keyword evidence="4 7" id="KW-0560">Oxidoreductase</keyword>
<reference evidence="8 9" key="1">
    <citation type="submission" date="2019-12" db="EMBL/GenBank/DDBJ databases">
        <title>Nocardia macrotermitis sp. nov. and Nocardia aurantia sp. nov., isolated from the gut of the fungus growing-termite Macrotermes natalensis.</title>
        <authorList>
            <person name="Christine B."/>
            <person name="Rene B."/>
        </authorList>
    </citation>
    <scope>NUCLEOTIDE SEQUENCE [LARGE SCALE GENOMIC DNA]</scope>
    <source>
        <strain evidence="8 9">DSM 102126</strain>
    </source>
</reference>
<dbReference type="InterPro" id="IPR036396">
    <property type="entry name" value="Cyt_P450_sf"/>
</dbReference>
<dbReference type="EMBL" id="WUTW01000002">
    <property type="protein sequence ID" value="MXQ65529.1"/>
    <property type="molecule type" value="Genomic_DNA"/>
</dbReference>
<dbReference type="PANTHER" id="PTHR46696:SF1">
    <property type="entry name" value="CYTOCHROME P450 YJIB-RELATED"/>
    <property type="match status" value="1"/>
</dbReference>
<evidence type="ECO:0000256" key="5">
    <source>
        <dbReference type="ARBA" id="ARBA00023004"/>
    </source>
</evidence>
<gene>
    <name evidence="8" type="ORF">GQ466_15985</name>
</gene>
<dbReference type="CDD" id="cd11030">
    <property type="entry name" value="CYP105-like"/>
    <property type="match status" value="1"/>
</dbReference>
<evidence type="ECO:0000256" key="2">
    <source>
        <dbReference type="ARBA" id="ARBA00022617"/>
    </source>
</evidence>
<comment type="caution">
    <text evidence="8">The sequence shown here is derived from an EMBL/GenBank/DDBJ whole genome shotgun (WGS) entry which is preliminary data.</text>
</comment>
<dbReference type="OrthoDB" id="4133219at2"/>
<dbReference type="InterPro" id="IPR017972">
    <property type="entry name" value="Cyt_P450_CS"/>
</dbReference>
<keyword evidence="6 7" id="KW-0503">Monooxygenase</keyword>
<evidence type="ECO:0000256" key="1">
    <source>
        <dbReference type="ARBA" id="ARBA00010617"/>
    </source>
</evidence>
<dbReference type="PANTHER" id="PTHR46696">
    <property type="entry name" value="P450, PUTATIVE (EUROFUNG)-RELATED"/>
    <property type="match status" value="1"/>
</dbReference>
<keyword evidence="2 7" id="KW-0349">Heme</keyword>
<keyword evidence="3 7" id="KW-0479">Metal-binding</keyword>
<accession>A0A6I4W4C0</accession>
<keyword evidence="9" id="KW-1185">Reference proteome</keyword>
<dbReference type="AlphaFoldDB" id="A0A6I4W4C0"/>
<dbReference type="GO" id="GO:0004497">
    <property type="term" value="F:monooxygenase activity"/>
    <property type="evidence" value="ECO:0007669"/>
    <property type="project" value="UniProtKB-KW"/>
</dbReference>
<dbReference type="GO" id="GO:0005506">
    <property type="term" value="F:iron ion binding"/>
    <property type="evidence" value="ECO:0007669"/>
    <property type="project" value="InterPro"/>
</dbReference>
<dbReference type="Gene3D" id="1.10.630.10">
    <property type="entry name" value="Cytochrome P450"/>
    <property type="match status" value="1"/>
</dbReference>
<evidence type="ECO:0000313" key="8">
    <source>
        <dbReference type="EMBL" id="MXQ65529.1"/>
    </source>
</evidence>
<sequence>MSESVVDVDGGPALPMPRECPFDVPAGYRDMRAENPIARVTLPSGMRPWFVTRHRHVRQLLVDPRLSSDHDNPDYPVMVTLPPAMKEGVNSVTRTLLGLDAPQHLAHRRMLAGEFTAFRVRAMRPRLQEIVDGVITEMLSAPGRTADLVEALAIPLPSLVICEMLGVPYEDRAAFQKHATTVLNRSSTLEQRTVAVLRVHEYMDRLVTAQEADPDEDTMLGRLILRNRVDGVLDHKALVGITILLFVSGYETTANSIALGVAKLLSDREQRETLLANLDLLPGAVEELLRYFSIVDIVFRVAVEDIEIDGVVIKAGDGVALCLGSANRDESVFTTPDSLDLTQNAQQQLSFGHGIHNCLGQHLARVEMELVLETLFARAPELRLTVPVDDLVFKENSEAFGVFEVPVAW</sequence>
<evidence type="ECO:0000256" key="4">
    <source>
        <dbReference type="ARBA" id="ARBA00023002"/>
    </source>
</evidence>
<dbReference type="Pfam" id="PF00067">
    <property type="entry name" value="p450"/>
    <property type="match status" value="1"/>
</dbReference>
<dbReference type="PRINTS" id="PR00385">
    <property type="entry name" value="P450"/>
</dbReference>
<comment type="similarity">
    <text evidence="1 7">Belongs to the cytochrome P450 family.</text>
</comment>
<evidence type="ECO:0000256" key="6">
    <source>
        <dbReference type="ARBA" id="ARBA00023033"/>
    </source>
</evidence>
<proteinExistence type="inferred from homology"/>
<dbReference type="PROSITE" id="PS00086">
    <property type="entry name" value="CYTOCHROME_P450"/>
    <property type="match status" value="1"/>
</dbReference>
<dbReference type="RefSeq" id="WP_161103613.1">
    <property type="nucleotide sequence ID" value="NZ_JBHLYI010000006.1"/>
</dbReference>
<dbReference type="Proteomes" id="UP000431901">
    <property type="component" value="Unassembled WGS sequence"/>
</dbReference>
<name>A0A6I4W4C0_9ACTN</name>
<dbReference type="InterPro" id="IPR001128">
    <property type="entry name" value="Cyt_P450"/>
</dbReference>
<dbReference type="FunFam" id="1.10.630.10:FF:000018">
    <property type="entry name" value="Cytochrome P450 monooxygenase"/>
    <property type="match status" value="1"/>
</dbReference>
<dbReference type="GO" id="GO:0020037">
    <property type="term" value="F:heme binding"/>
    <property type="evidence" value="ECO:0007669"/>
    <property type="project" value="InterPro"/>
</dbReference>
<evidence type="ECO:0000256" key="7">
    <source>
        <dbReference type="RuleBase" id="RU000461"/>
    </source>
</evidence>
<keyword evidence="5 7" id="KW-0408">Iron</keyword>
<evidence type="ECO:0000313" key="9">
    <source>
        <dbReference type="Proteomes" id="UP000431901"/>
    </source>
</evidence>
<dbReference type="PRINTS" id="PR00359">
    <property type="entry name" value="BP450"/>
</dbReference>